<evidence type="ECO:0000259" key="4">
    <source>
        <dbReference type="Pfam" id="PF00465"/>
    </source>
</evidence>
<dbReference type="GO" id="GO:0046872">
    <property type="term" value="F:metal ion binding"/>
    <property type="evidence" value="ECO:0007669"/>
    <property type="project" value="InterPro"/>
</dbReference>
<evidence type="ECO:0000256" key="3">
    <source>
        <dbReference type="ARBA" id="ARBA00023027"/>
    </source>
</evidence>
<dbReference type="Pfam" id="PF00465">
    <property type="entry name" value="Fe-ADH"/>
    <property type="match status" value="1"/>
</dbReference>
<dbReference type="Gene3D" id="1.20.1090.10">
    <property type="entry name" value="Dehydroquinate synthase-like - alpha domain"/>
    <property type="match status" value="1"/>
</dbReference>
<dbReference type="InterPro" id="IPR018211">
    <property type="entry name" value="ADH_Fe_CS"/>
</dbReference>
<dbReference type="AlphaFoldDB" id="A0A1H2VB42"/>
<dbReference type="PANTHER" id="PTHR11496">
    <property type="entry name" value="ALCOHOL DEHYDROGENASE"/>
    <property type="match status" value="1"/>
</dbReference>
<evidence type="ECO:0000256" key="2">
    <source>
        <dbReference type="ARBA" id="ARBA00023002"/>
    </source>
</evidence>
<sequence>MTTTHFLFGVRTAVHSGSGCRTLLPELLRGLGGKRALLVTDKGLTTAGVTARVTSLFDGLPQPVRLVGVFDDVEQDAKGAVIGKAVERFKAVGADSLIALGGGSVLDTVKAMKWMMHKGLTDIRMGLVSNTIETFPEAQYIPIPHVALPTTAGTGAEVSPIAVVFNELLNVKTNLIHPFVAADFALLDPDLTLGLPPRITAFTGFDALTHALEAYFSPVANPMTDAYAIQATRMIVKHLPTAVHDGNNVEARANMLIASCMAISAFSVALNAIPVHNMAHAFGAKFNIPHGLANAVLLPNVMAALPDFYTSRARSFGEELGIRDLPDNPRACLDAVITFLRNLRTKVCLPDTFAEFRIQQADLAQMVGLVQSDPSGLLFRLPDAVIERVSQEVAGVATPVA</sequence>
<dbReference type="EMBL" id="FNOJ01000010">
    <property type="protein sequence ID" value="SDW65099.1"/>
    <property type="molecule type" value="Genomic_DNA"/>
</dbReference>
<protein>
    <submittedName>
        <fullName evidence="6">Alcohol dehydrogenase, class IV</fullName>
    </submittedName>
</protein>
<dbReference type="FunFam" id="3.40.50.1970:FF:000003">
    <property type="entry name" value="Alcohol dehydrogenase, iron-containing"/>
    <property type="match status" value="1"/>
</dbReference>
<dbReference type="CDD" id="cd14863">
    <property type="entry name" value="Fe-ADH-like"/>
    <property type="match status" value="1"/>
</dbReference>
<dbReference type="GO" id="GO:0004022">
    <property type="term" value="F:alcohol dehydrogenase (NAD+) activity"/>
    <property type="evidence" value="ECO:0007669"/>
    <property type="project" value="TreeGrafter"/>
</dbReference>
<dbReference type="InterPro" id="IPR056798">
    <property type="entry name" value="ADH_Fe_C"/>
</dbReference>
<evidence type="ECO:0000256" key="1">
    <source>
        <dbReference type="ARBA" id="ARBA00007358"/>
    </source>
</evidence>
<feature type="domain" description="Fe-containing alcohol dehydrogenase-like C-terminal" evidence="5">
    <location>
        <begin position="200"/>
        <end position="369"/>
    </location>
</feature>
<dbReference type="PANTHER" id="PTHR11496:SF102">
    <property type="entry name" value="ALCOHOL DEHYDROGENASE 4"/>
    <property type="match status" value="1"/>
</dbReference>
<dbReference type="STRING" id="89784.SAMN04489725_11058"/>
<evidence type="ECO:0000313" key="6">
    <source>
        <dbReference type="EMBL" id="SDW65099.1"/>
    </source>
</evidence>
<comment type="similarity">
    <text evidence="1">Belongs to the iron-containing alcohol dehydrogenase family.</text>
</comment>
<dbReference type="Gene3D" id="3.40.50.1970">
    <property type="match status" value="1"/>
</dbReference>
<accession>A0A1H2VB42</accession>
<proteinExistence type="inferred from homology"/>
<name>A0A1H2VB42_9BACL</name>
<dbReference type="InterPro" id="IPR039697">
    <property type="entry name" value="Alcohol_dehydrogenase_Fe"/>
</dbReference>
<dbReference type="RefSeq" id="WP_074693258.1">
    <property type="nucleotide sequence ID" value="NZ_FNOJ01000010.1"/>
</dbReference>
<dbReference type="Pfam" id="PF25137">
    <property type="entry name" value="ADH_Fe_C"/>
    <property type="match status" value="1"/>
</dbReference>
<keyword evidence="3" id="KW-0520">NAD</keyword>
<dbReference type="PROSITE" id="PS00913">
    <property type="entry name" value="ADH_IRON_1"/>
    <property type="match status" value="1"/>
</dbReference>
<keyword evidence="7" id="KW-1185">Reference proteome</keyword>
<feature type="domain" description="Alcohol dehydrogenase iron-type/glycerol dehydrogenase GldA" evidence="4">
    <location>
        <begin position="13"/>
        <end position="189"/>
    </location>
</feature>
<keyword evidence="2" id="KW-0560">Oxidoreductase</keyword>
<dbReference type="Proteomes" id="UP000182589">
    <property type="component" value="Unassembled WGS sequence"/>
</dbReference>
<reference evidence="7" key="1">
    <citation type="submission" date="2016-10" db="EMBL/GenBank/DDBJ databases">
        <authorList>
            <person name="Varghese N."/>
        </authorList>
    </citation>
    <scope>NUCLEOTIDE SEQUENCE [LARGE SCALE GENOMIC DNA]</scope>
    <source>
        <strain evidence="7">DSM 12489</strain>
    </source>
</reference>
<dbReference type="SUPFAM" id="SSF56796">
    <property type="entry name" value="Dehydroquinate synthase-like"/>
    <property type="match status" value="1"/>
</dbReference>
<evidence type="ECO:0000313" key="7">
    <source>
        <dbReference type="Proteomes" id="UP000182589"/>
    </source>
</evidence>
<evidence type="ECO:0000259" key="5">
    <source>
        <dbReference type="Pfam" id="PF25137"/>
    </source>
</evidence>
<gene>
    <name evidence="6" type="ORF">SAMN04489725_11058</name>
</gene>
<dbReference type="InterPro" id="IPR001670">
    <property type="entry name" value="ADH_Fe/GldA"/>
</dbReference>
<organism evidence="6 7">
    <name type="scientific">Alicyclobacillus hesperidum</name>
    <dbReference type="NCBI Taxonomy" id="89784"/>
    <lineage>
        <taxon>Bacteria</taxon>
        <taxon>Bacillati</taxon>
        <taxon>Bacillota</taxon>
        <taxon>Bacilli</taxon>
        <taxon>Bacillales</taxon>
        <taxon>Alicyclobacillaceae</taxon>
        <taxon>Alicyclobacillus</taxon>
    </lineage>
</organism>